<keyword evidence="3" id="KW-1003">Cell membrane</keyword>
<evidence type="ECO:0000256" key="6">
    <source>
        <dbReference type="ARBA" id="ARBA00023136"/>
    </source>
</evidence>
<keyword evidence="10" id="KW-1185">Reference proteome</keyword>
<dbReference type="InterPro" id="IPR010290">
    <property type="entry name" value="TM_effector"/>
</dbReference>
<keyword evidence="5 8" id="KW-1133">Transmembrane helix</keyword>
<feature type="transmembrane region" description="Helical" evidence="8">
    <location>
        <begin position="266"/>
        <end position="294"/>
    </location>
</feature>
<accession>A0A3M2LSX8</accession>
<dbReference type="OrthoDB" id="4528313at2"/>
<feature type="compositionally biased region" description="Low complexity" evidence="7">
    <location>
        <begin position="373"/>
        <end position="387"/>
    </location>
</feature>
<dbReference type="PANTHER" id="PTHR23513">
    <property type="entry name" value="INTEGRAL MEMBRANE EFFLUX PROTEIN-RELATED"/>
    <property type="match status" value="1"/>
</dbReference>
<evidence type="ECO:0008006" key="11">
    <source>
        <dbReference type="Google" id="ProtNLM"/>
    </source>
</evidence>
<reference evidence="9 10" key="1">
    <citation type="submission" date="2018-10" db="EMBL/GenBank/DDBJ databases">
        <title>Isolation from soil.</title>
        <authorList>
            <person name="Hu J."/>
        </authorList>
    </citation>
    <scope>NUCLEOTIDE SEQUENCE [LARGE SCALE GENOMIC DNA]</scope>
    <source>
        <strain evidence="9 10">NEAU-Ht49</strain>
    </source>
</reference>
<feature type="region of interest" description="Disordered" evidence="7">
    <location>
        <begin position="87"/>
        <end position="155"/>
    </location>
</feature>
<dbReference type="GO" id="GO:0005886">
    <property type="term" value="C:plasma membrane"/>
    <property type="evidence" value="ECO:0007669"/>
    <property type="project" value="UniProtKB-SubCell"/>
</dbReference>
<evidence type="ECO:0000256" key="8">
    <source>
        <dbReference type="SAM" id="Phobius"/>
    </source>
</evidence>
<keyword evidence="2" id="KW-0813">Transport</keyword>
<keyword evidence="6 8" id="KW-0472">Membrane</keyword>
<feature type="transmembrane region" description="Helical" evidence="8">
    <location>
        <begin position="300"/>
        <end position="323"/>
    </location>
</feature>
<protein>
    <recommendedName>
        <fullName evidence="11">MFS transporter</fullName>
    </recommendedName>
</protein>
<dbReference type="PANTHER" id="PTHR23513:SF6">
    <property type="entry name" value="MAJOR FACILITATOR SUPERFAMILY ASSOCIATED DOMAIN-CONTAINING PROTEIN"/>
    <property type="match status" value="1"/>
</dbReference>
<organism evidence="9 10">
    <name type="scientific">Actinomadura harenae</name>
    <dbReference type="NCBI Taxonomy" id="2483351"/>
    <lineage>
        <taxon>Bacteria</taxon>
        <taxon>Bacillati</taxon>
        <taxon>Actinomycetota</taxon>
        <taxon>Actinomycetes</taxon>
        <taxon>Streptosporangiales</taxon>
        <taxon>Thermomonosporaceae</taxon>
        <taxon>Actinomadura</taxon>
    </lineage>
</organism>
<dbReference type="AlphaFoldDB" id="A0A3M2LSX8"/>
<dbReference type="Gene3D" id="1.20.1250.20">
    <property type="entry name" value="MFS general substrate transporter like domains"/>
    <property type="match status" value="1"/>
</dbReference>
<evidence type="ECO:0000313" key="9">
    <source>
        <dbReference type="EMBL" id="RMI39970.1"/>
    </source>
</evidence>
<comment type="subcellular location">
    <subcellularLocation>
        <location evidence="1">Cell membrane</location>
        <topology evidence="1">Multi-pass membrane protein</topology>
    </subcellularLocation>
</comment>
<dbReference type="EMBL" id="RFFG01000060">
    <property type="protein sequence ID" value="RMI39970.1"/>
    <property type="molecule type" value="Genomic_DNA"/>
</dbReference>
<evidence type="ECO:0000256" key="5">
    <source>
        <dbReference type="ARBA" id="ARBA00022989"/>
    </source>
</evidence>
<dbReference type="InterPro" id="IPR036259">
    <property type="entry name" value="MFS_trans_sf"/>
</dbReference>
<evidence type="ECO:0000256" key="4">
    <source>
        <dbReference type="ARBA" id="ARBA00022692"/>
    </source>
</evidence>
<evidence type="ECO:0000256" key="3">
    <source>
        <dbReference type="ARBA" id="ARBA00022475"/>
    </source>
</evidence>
<evidence type="ECO:0000256" key="1">
    <source>
        <dbReference type="ARBA" id="ARBA00004651"/>
    </source>
</evidence>
<evidence type="ECO:0000256" key="2">
    <source>
        <dbReference type="ARBA" id="ARBA00022448"/>
    </source>
</evidence>
<feature type="compositionally biased region" description="Basic residues" evidence="7">
    <location>
        <begin position="354"/>
        <end position="371"/>
    </location>
</feature>
<keyword evidence="4 8" id="KW-0812">Transmembrane</keyword>
<sequence>MQGDEADAVLSTDIHTAPHGARHPLGSAEPRGSRIAHRVAGRARAESARITAPLRTSPGYRRYYASTVANALGSGIATGAVSMTIPEHRWRRDRDRDAAAGADRDAGAADAGVRGGRRPDPPPDPAGRIVGGVRGYRRSPDRAGRDQDGDGRRPGGLGAVTFAVSSFIIPAQEGIVRSLVSLEHLREANALAKLTRYSATIVGPSVGGVLVAAFGTPVTLGIDAMSYFTAAALMARVPVPALKRSPTRFRTDVAGMWTIATSTQWLWVNVLAGAFGVACWHIGYGIVGITYVRAHLGGPAAWGVIASCLGGGMVAGAVISLVWPPVRAGWRNRPDAAPWHVHGPASPSVDGRRRSGCRRGRDVHRGRRLARHPPAGIPRRAPGPRIGRGMDGRAGHRTARLPARPRPARSLRDPRDTRGVQRRNGPGRARPAGRPVLPAATPPRRSLNRSVGGSRRRWGRRRCRPFPRARTVPGSW</sequence>
<evidence type="ECO:0000256" key="7">
    <source>
        <dbReference type="SAM" id="MobiDB-lite"/>
    </source>
</evidence>
<feature type="compositionally biased region" description="Basic residues" evidence="7">
    <location>
        <begin position="454"/>
        <end position="467"/>
    </location>
</feature>
<gene>
    <name evidence="9" type="ORF">EBO15_28155</name>
</gene>
<name>A0A3M2LSX8_9ACTN</name>
<evidence type="ECO:0000313" key="10">
    <source>
        <dbReference type="Proteomes" id="UP000282674"/>
    </source>
</evidence>
<dbReference type="Proteomes" id="UP000282674">
    <property type="component" value="Unassembled WGS sequence"/>
</dbReference>
<dbReference type="Pfam" id="PF05977">
    <property type="entry name" value="MFS_3"/>
    <property type="match status" value="1"/>
</dbReference>
<feature type="compositionally biased region" description="Low complexity" evidence="7">
    <location>
        <begin position="422"/>
        <end position="439"/>
    </location>
</feature>
<feature type="region of interest" description="Disordered" evidence="7">
    <location>
        <begin position="339"/>
        <end position="476"/>
    </location>
</feature>
<comment type="caution">
    <text evidence="9">The sequence shown here is derived from an EMBL/GenBank/DDBJ whole genome shotgun (WGS) entry which is preliminary data.</text>
</comment>
<dbReference type="SUPFAM" id="SSF103473">
    <property type="entry name" value="MFS general substrate transporter"/>
    <property type="match status" value="1"/>
</dbReference>
<feature type="region of interest" description="Disordered" evidence="7">
    <location>
        <begin position="1"/>
        <end position="31"/>
    </location>
</feature>
<proteinExistence type="predicted"/>
<feature type="compositionally biased region" description="Basic and acidic residues" evidence="7">
    <location>
        <begin position="138"/>
        <end position="153"/>
    </location>
</feature>
<feature type="compositionally biased region" description="Basic and acidic residues" evidence="7">
    <location>
        <begin position="410"/>
        <end position="419"/>
    </location>
</feature>
<feature type="compositionally biased region" description="Basic and acidic residues" evidence="7">
    <location>
        <begin position="87"/>
        <end position="107"/>
    </location>
</feature>